<evidence type="ECO:0000313" key="1">
    <source>
        <dbReference type="Proteomes" id="UP000887580"/>
    </source>
</evidence>
<protein>
    <submittedName>
        <fullName evidence="2">Uncharacterized protein</fullName>
    </submittedName>
</protein>
<evidence type="ECO:0000313" key="2">
    <source>
        <dbReference type="WBParaSite" id="PS1159_v2.g16098.t1"/>
    </source>
</evidence>
<dbReference type="WBParaSite" id="PS1159_v2.g16098.t1">
    <property type="protein sequence ID" value="PS1159_v2.g16098.t1"/>
    <property type="gene ID" value="PS1159_v2.g16098"/>
</dbReference>
<sequence length="805" mass="93468">MVVHAGIFVHREQRSITTFNTVTKEFGRECNDDDNTVYGCCCICFKYGIIKENRKKENLNKEFIEKGFSKICFINERDNEYCHRMFETQFFPKFGDIIWILKNCANSLMKCDVYQKGYEKARYSDGGLFHKDNVNSKKFLLKRRDRMETKKDPSFIIFADPRILIDDDIIYETFPFCKFAKFNNNFNYVSGDLIKARIEAGEKELEDLDVEMNESYAMDFKIQEITIIQIHQETPFPFKKKLVIFNTKKQPINVCSQASSSNEIVAKFSTEENIFFTFSVDENGIYSGGTSHIPMSFLSFNNGSNELQFYDVSYLSETEEVDKASKNAVELRESEKVLCFMVNAVSKIEEFVWTLFVRKIVIKIDMKEITYVSELTGLVGKNNGYLLSHLKEKRFIDIAFIFENIDCCKSDEILAFIKEFFVHRKIVFGNFYTSSKEALIIETVKDASFSNDEIINRNSILITEETSQRFGCYSVPQYMRDTLSDEAFQRLFAVIRNESNYVFNIENFDESNNSEIIKELNSIFERSLLKRSLSISEFAAVVESEIEATLLSHKNLNKWLSKSTHPTKKVLCYTGDAIHFTLLDCEHIQLRFAETNEKVILKQNNTHLDLQIPFQFLPTLKAHVHRAFCSTKLLLNICSIIEELFIDFYDKRSFAELSPIISSELTKNREKPWGCFITNNTKDIYKAFIPSEFIHFVLPSFGHSYSILVYRQIIPQRIESFHSQPKTKIVGTFLNDKLQIIGTKVLEALLQNDKNGVKEALTELFQTNSFTIIIGFTIEGLENCKNVLKNYIFVECDDISLFAFK</sequence>
<organism evidence="1 2">
    <name type="scientific">Panagrolaimus sp. PS1159</name>
    <dbReference type="NCBI Taxonomy" id="55785"/>
    <lineage>
        <taxon>Eukaryota</taxon>
        <taxon>Metazoa</taxon>
        <taxon>Ecdysozoa</taxon>
        <taxon>Nematoda</taxon>
        <taxon>Chromadorea</taxon>
        <taxon>Rhabditida</taxon>
        <taxon>Tylenchina</taxon>
        <taxon>Panagrolaimomorpha</taxon>
        <taxon>Panagrolaimoidea</taxon>
        <taxon>Panagrolaimidae</taxon>
        <taxon>Panagrolaimus</taxon>
    </lineage>
</organism>
<proteinExistence type="predicted"/>
<name>A0AC35FCI5_9BILA</name>
<reference evidence="2" key="1">
    <citation type="submission" date="2022-11" db="UniProtKB">
        <authorList>
            <consortium name="WormBaseParasite"/>
        </authorList>
    </citation>
    <scope>IDENTIFICATION</scope>
</reference>
<accession>A0AC35FCI5</accession>
<dbReference type="Proteomes" id="UP000887580">
    <property type="component" value="Unplaced"/>
</dbReference>